<keyword evidence="2" id="KW-1185">Reference proteome</keyword>
<sequence length="277" mass="30781">MESTNPIFSYIDGLASYQEAEILMWLYCSVKSIQGDKLAIEYLYFRLIKNYGNDCQFDAVETTAINGIEVPLCGISCMLTALVPQLLQPPANLLIDYEIYLRKVVEILRCWISTLCPNPKRPRVISGMLGLPTPSSPPYLILGTTKPKRMKSNVNTSLKRKREKLAKGLGFWSESLEKWDVGDCAETIPIATMSRAGPRQVVLTLSVDVKSGEYKGPCKTCQVTLQNYANDYQVMVLDLESGLEFHPGELTLKLYADGLESCDDKIPPETGNIGLGP</sequence>
<proteinExistence type="predicted"/>
<reference evidence="1 2" key="1">
    <citation type="submission" date="2019-10" db="EMBL/GenBank/DDBJ databases">
        <authorList>
            <person name="Palmer J.M."/>
        </authorList>
    </citation>
    <scope>NUCLEOTIDE SEQUENCE [LARGE SCALE GENOMIC DNA]</scope>
    <source>
        <strain evidence="1 2">TWF694</strain>
    </source>
</reference>
<evidence type="ECO:0000313" key="1">
    <source>
        <dbReference type="EMBL" id="KAK6537445.1"/>
    </source>
</evidence>
<comment type="caution">
    <text evidence="1">The sequence shown here is derived from an EMBL/GenBank/DDBJ whole genome shotgun (WGS) entry which is preliminary data.</text>
</comment>
<protein>
    <submittedName>
        <fullName evidence="1">Uncharacterized protein</fullName>
    </submittedName>
</protein>
<dbReference type="Proteomes" id="UP001365542">
    <property type="component" value="Unassembled WGS sequence"/>
</dbReference>
<accession>A0AAV9X5U5</accession>
<dbReference type="AlphaFoldDB" id="A0AAV9X5U5"/>
<organism evidence="1 2">
    <name type="scientific">Orbilia ellipsospora</name>
    <dbReference type="NCBI Taxonomy" id="2528407"/>
    <lineage>
        <taxon>Eukaryota</taxon>
        <taxon>Fungi</taxon>
        <taxon>Dikarya</taxon>
        <taxon>Ascomycota</taxon>
        <taxon>Pezizomycotina</taxon>
        <taxon>Orbiliomycetes</taxon>
        <taxon>Orbiliales</taxon>
        <taxon>Orbiliaceae</taxon>
        <taxon>Orbilia</taxon>
    </lineage>
</organism>
<dbReference type="EMBL" id="JAVHJO010000009">
    <property type="protein sequence ID" value="KAK6537445.1"/>
    <property type="molecule type" value="Genomic_DNA"/>
</dbReference>
<evidence type="ECO:0000313" key="2">
    <source>
        <dbReference type="Proteomes" id="UP001365542"/>
    </source>
</evidence>
<gene>
    <name evidence="1" type="ORF">TWF694_011631</name>
</gene>
<name>A0AAV9X5U5_9PEZI</name>